<dbReference type="GeneID" id="20811104"/>
<dbReference type="OrthoDB" id="93622at2759"/>
<evidence type="ECO:0000313" key="1">
    <source>
        <dbReference type="EMBL" id="ETV77221.1"/>
    </source>
</evidence>
<dbReference type="EMBL" id="KI913134">
    <property type="protein sequence ID" value="ETV77221.1"/>
    <property type="molecule type" value="Genomic_DNA"/>
</dbReference>
<dbReference type="VEuPathDB" id="FungiDB:H257_09108"/>
<protein>
    <submittedName>
        <fullName evidence="1">Uncharacterized protein</fullName>
    </submittedName>
</protein>
<proteinExistence type="predicted"/>
<gene>
    <name evidence="1" type="ORF">H257_09108</name>
</gene>
<reference evidence="1" key="1">
    <citation type="submission" date="2013-12" db="EMBL/GenBank/DDBJ databases">
        <title>The Genome Sequence of Aphanomyces astaci APO3.</title>
        <authorList>
            <consortium name="The Broad Institute Genomics Platform"/>
            <person name="Russ C."/>
            <person name="Tyler B."/>
            <person name="van West P."/>
            <person name="Dieguez-Uribeondo J."/>
            <person name="Young S.K."/>
            <person name="Zeng Q."/>
            <person name="Gargeya S."/>
            <person name="Fitzgerald M."/>
            <person name="Abouelleil A."/>
            <person name="Alvarado L."/>
            <person name="Chapman S.B."/>
            <person name="Gainer-Dewar J."/>
            <person name="Goldberg J."/>
            <person name="Griggs A."/>
            <person name="Gujja S."/>
            <person name="Hansen M."/>
            <person name="Howarth C."/>
            <person name="Imamovic A."/>
            <person name="Ireland A."/>
            <person name="Larimer J."/>
            <person name="McCowan C."/>
            <person name="Murphy C."/>
            <person name="Pearson M."/>
            <person name="Poon T.W."/>
            <person name="Priest M."/>
            <person name="Roberts A."/>
            <person name="Saif S."/>
            <person name="Shea T."/>
            <person name="Sykes S."/>
            <person name="Wortman J."/>
            <person name="Nusbaum C."/>
            <person name="Birren B."/>
        </authorList>
    </citation>
    <scope>NUCLEOTIDE SEQUENCE [LARGE SCALE GENOMIC DNA]</scope>
    <source>
        <strain evidence="1">APO3</strain>
    </source>
</reference>
<accession>W4GD67</accession>
<dbReference type="RefSeq" id="XP_009833527.1">
    <property type="nucleotide sequence ID" value="XM_009835225.1"/>
</dbReference>
<dbReference type="STRING" id="112090.W4GD67"/>
<dbReference type="AlphaFoldDB" id="W4GD67"/>
<organism evidence="1">
    <name type="scientific">Aphanomyces astaci</name>
    <name type="common">Crayfish plague agent</name>
    <dbReference type="NCBI Taxonomy" id="112090"/>
    <lineage>
        <taxon>Eukaryota</taxon>
        <taxon>Sar</taxon>
        <taxon>Stramenopiles</taxon>
        <taxon>Oomycota</taxon>
        <taxon>Saprolegniomycetes</taxon>
        <taxon>Saprolegniales</taxon>
        <taxon>Verrucalvaceae</taxon>
        <taxon>Aphanomyces</taxon>
    </lineage>
</organism>
<sequence length="174" mass="19913">MHSEQHLQALKNGVEGPPSFRRCRHRWHSCDAHLVDRTRLQFGEMHSEQHLQALKNGVEGPPSFRRRRHRWSNRRSIALATLHLHLCTGWTSSKQEPDEDPDSASPIFDAFLETQGANGIHTMTNFSPSEFNVLWADVRIYVTKHWNVGSGRKSEVSARDLLLMLLTSLKHCGS</sequence>
<name>W4GD67_APHAT</name>